<dbReference type="InterPro" id="IPR002181">
    <property type="entry name" value="Fibrinogen_a/b/g_C_dom"/>
</dbReference>
<accession>A0AAV4I447</accession>
<dbReference type="EMBL" id="BMAT01006054">
    <property type="protein sequence ID" value="GFS05234.1"/>
    <property type="molecule type" value="Genomic_DNA"/>
</dbReference>
<proteinExistence type="predicted"/>
<dbReference type="GO" id="GO:0005615">
    <property type="term" value="C:extracellular space"/>
    <property type="evidence" value="ECO:0007669"/>
    <property type="project" value="TreeGrafter"/>
</dbReference>
<gene>
    <name evidence="2" type="ORF">ElyMa_002932600</name>
</gene>
<comment type="caution">
    <text evidence="2">The sequence shown here is derived from an EMBL/GenBank/DDBJ whole genome shotgun (WGS) entry which is preliminary data.</text>
</comment>
<dbReference type="InterPro" id="IPR036056">
    <property type="entry name" value="Fibrinogen-like_C"/>
</dbReference>
<dbReference type="SUPFAM" id="SSF56496">
    <property type="entry name" value="Fibrinogen C-terminal domain-like"/>
    <property type="match status" value="1"/>
</dbReference>
<dbReference type="Proteomes" id="UP000762676">
    <property type="component" value="Unassembled WGS sequence"/>
</dbReference>
<feature type="domain" description="Fibrinogen C-terminal" evidence="1">
    <location>
        <begin position="31"/>
        <end position="202"/>
    </location>
</feature>
<sequence length="203" mass="22335">MKLEVTLSDQLKGSVKGGITAKNIDVQEGFKSPLLAEIKATVRVVNTEGQESQQRQAGNVTFNRPWRDFKNGFGPLTGDFWYRLHVGKFSSQTGLSDDLRHLDKTQFTTPDSTSNIFASGEGVNCASKLSAAWWYPESNSIGSSGSDSTHCAAAANLNLPWQRPREADFWPSTTAYSGFVSSYQYGAGGENVDMTHMKIRRRA</sequence>
<dbReference type="SMART" id="SM00186">
    <property type="entry name" value="FBG"/>
    <property type="match status" value="1"/>
</dbReference>
<dbReference type="InterPro" id="IPR014716">
    <property type="entry name" value="Fibrinogen_a/b/g_C_1"/>
</dbReference>
<protein>
    <submittedName>
        <fullName evidence="2">Fibrinogen C domain-containing protein 1-like isoform X2</fullName>
    </submittedName>
</protein>
<name>A0AAV4I447_9GAST</name>
<evidence type="ECO:0000313" key="2">
    <source>
        <dbReference type="EMBL" id="GFS05234.1"/>
    </source>
</evidence>
<organism evidence="2 3">
    <name type="scientific">Elysia marginata</name>
    <dbReference type="NCBI Taxonomy" id="1093978"/>
    <lineage>
        <taxon>Eukaryota</taxon>
        <taxon>Metazoa</taxon>
        <taxon>Spiralia</taxon>
        <taxon>Lophotrochozoa</taxon>
        <taxon>Mollusca</taxon>
        <taxon>Gastropoda</taxon>
        <taxon>Heterobranchia</taxon>
        <taxon>Euthyneura</taxon>
        <taxon>Panpulmonata</taxon>
        <taxon>Sacoglossa</taxon>
        <taxon>Placobranchoidea</taxon>
        <taxon>Plakobranchidae</taxon>
        <taxon>Elysia</taxon>
    </lineage>
</organism>
<dbReference type="AlphaFoldDB" id="A0AAV4I447"/>
<dbReference type="Gene3D" id="3.90.215.10">
    <property type="entry name" value="Gamma Fibrinogen, chain A, domain 1"/>
    <property type="match status" value="2"/>
</dbReference>
<keyword evidence="3" id="KW-1185">Reference proteome</keyword>
<evidence type="ECO:0000259" key="1">
    <source>
        <dbReference type="SMART" id="SM00186"/>
    </source>
</evidence>
<dbReference type="PANTHER" id="PTHR19143:SF394">
    <property type="entry name" value="ANGIOPOIETIN-RELATED PROTEIN 3-LIKE"/>
    <property type="match status" value="1"/>
</dbReference>
<dbReference type="InterPro" id="IPR050373">
    <property type="entry name" value="Fibrinogen_C-term_domain"/>
</dbReference>
<dbReference type="PANTHER" id="PTHR19143">
    <property type="entry name" value="FIBRINOGEN/TENASCIN/ANGIOPOEITIN"/>
    <property type="match status" value="1"/>
</dbReference>
<reference evidence="2 3" key="1">
    <citation type="journal article" date="2021" name="Elife">
        <title>Chloroplast acquisition without the gene transfer in kleptoplastic sea slugs, Plakobranchus ocellatus.</title>
        <authorList>
            <person name="Maeda T."/>
            <person name="Takahashi S."/>
            <person name="Yoshida T."/>
            <person name="Shimamura S."/>
            <person name="Takaki Y."/>
            <person name="Nagai Y."/>
            <person name="Toyoda A."/>
            <person name="Suzuki Y."/>
            <person name="Arimoto A."/>
            <person name="Ishii H."/>
            <person name="Satoh N."/>
            <person name="Nishiyama T."/>
            <person name="Hasebe M."/>
            <person name="Maruyama T."/>
            <person name="Minagawa J."/>
            <person name="Obokata J."/>
            <person name="Shigenobu S."/>
        </authorList>
    </citation>
    <scope>NUCLEOTIDE SEQUENCE [LARGE SCALE GENOMIC DNA]</scope>
</reference>
<evidence type="ECO:0000313" key="3">
    <source>
        <dbReference type="Proteomes" id="UP000762676"/>
    </source>
</evidence>